<dbReference type="PANTHER" id="PTHR12588:SF0">
    <property type="entry name" value="INOSITOL OXYGENASE"/>
    <property type="match status" value="1"/>
</dbReference>
<evidence type="ECO:0000256" key="7">
    <source>
        <dbReference type="ARBA" id="ARBA00022723"/>
    </source>
</evidence>
<evidence type="ECO:0000256" key="2">
    <source>
        <dbReference type="ARBA" id="ARBA00005167"/>
    </source>
</evidence>
<dbReference type="GO" id="GO:0050113">
    <property type="term" value="F:inositol oxygenase activity"/>
    <property type="evidence" value="ECO:0007669"/>
    <property type="project" value="UniProtKB-UniRule"/>
</dbReference>
<evidence type="ECO:0000256" key="5">
    <source>
        <dbReference type="ARBA" id="ARBA00019269"/>
    </source>
</evidence>
<feature type="binding site" evidence="12">
    <location>
        <begin position="144"/>
        <end position="145"/>
    </location>
    <ligand>
        <name>substrate</name>
    </ligand>
</feature>
<comment type="catalytic activity">
    <reaction evidence="11 14">
        <text>myo-inositol + O2 = D-glucuronate + H2O + H(+)</text>
        <dbReference type="Rhea" id="RHEA:23696"/>
        <dbReference type="ChEBI" id="CHEBI:15377"/>
        <dbReference type="ChEBI" id="CHEBI:15378"/>
        <dbReference type="ChEBI" id="CHEBI:15379"/>
        <dbReference type="ChEBI" id="CHEBI:17268"/>
        <dbReference type="ChEBI" id="CHEBI:58720"/>
        <dbReference type="EC" id="1.13.99.1"/>
    </reaction>
</comment>
<dbReference type="RefSeq" id="XP_036365333.1">
    <property type="nucleotide sequence ID" value="XM_036509440.1"/>
</dbReference>
<protein>
    <recommendedName>
        <fullName evidence="5 14">Inositol oxygenase</fullName>
        <ecNumber evidence="4 14">1.13.99.1</ecNumber>
    </recommendedName>
    <alternativeName>
        <fullName evidence="10 14">Myo-inositol oxygenase</fullName>
    </alternativeName>
</protein>
<keyword evidence="7 13" id="KW-0479">Metal-binding</keyword>
<evidence type="ECO:0000256" key="9">
    <source>
        <dbReference type="ARBA" id="ARBA00023004"/>
    </source>
</evidence>
<feature type="binding site" evidence="12">
    <location>
        <position position="32"/>
    </location>
    <ligand>
        <name>substrate</name>
    </ligand>
</feature>
<feature type="binding site" evidence="13">
    <location>
        <position position="223"/>
    </location>
    <ligand>
        <name>Fe cation</name>
        <dbReference type="ChEBI" id="CHEBI:24875"/>
        <label>1</label>
    </ligand>
</feature>
<evidence type="ECO:0000256" key="8">
    <source>
        <dbReference type="ARBA" id="ARBA00023002"/>
    </source>
</evidence>
<feature type="binding site" evidence="13">
    <location>
        <position position="126"/>
    </location>
    <ligand>
        <name>Fe cation</name>
        <dbReference type="ChEBI" id="CHEBI:24875"/>
        <label>1</label>
    </ligand>
</feature>
<evidence type="ECO:0000256" key="3">
    <source>
        <dbReference type="ARBA" id="ARBA00005286"/>
    </source>
</evidence>
<dbReference type="PANTHER" id="PTHR12588">
    <property type="entry name" value="MYOINOSITOL OXYGENASE"/>
    <property type="match status" value="1"/>
</dbReference>
<gene>
    <name evidence="16 17 18 19" type="primary">LOC115219784</name>
</gene>
<dbReference type="InterPro" id="IPR007828">
    <property type="entry name" value="Inositol_oxygenase"/>
</dbReference>
<evidence type="ECO:0000256" key="10">
    <source>
        <dbReference type="ARBA" id="ARBA00029668"/>
    </source>
</evidence>
<evidence type="ECO:0000256" key="4">
    <source>
        <dbReference type="ARBA" id="ARBA00011919"/>
    </source>
</evidence>
<comment type="pathway">
    <text evidence="2 14">Polyol metabolism; myo-inositol degradation into D-glucuronate; D-glucuronate from myo-inositol: step 1/1.</text>
</comment>
<keyword evidence="9 13" id="KW-0408">Iron</keyword>
<dbReference type="UniPathway" id="UPA00111">
    <property type="reaction ID" value="UER00527"/>
</dbReference>
<dbReference type="GO" id="GO:0019310">
    <property type="term" value="P:inositol catabolic process"/>
    <property type="evidence" value="ECO:0007669"/>
    <property type="project" value="UniProtKB-UniRule"/>
</dbReference>
<dbReference type="GO" id="GO:0005506">
    <property type="term" value="F:iron ion binding"/>
    <property type="evidence" value="ECO:0007669"/>
    <property type="project" value="InterPro"/>
</dbReference>
<evidence type="ECO:0000313" key="18">
    <source>
        <dbReference type="RefSeq" id="XP_036365333.1"/>
    </source>
</evidence>
<accession>A0A6P7T664</accession>
<name>A0A6P7T664_9MOLL</name>
<proteinExistence type="inferred from homology"/>
<sequence length="288" mass="33748">MTAAVDSNVLSPFLREKLVYNHDAAKENNSFRNFDKCDSDSQVYNTYKQMHTFQTVDFVKESHGRWTKFDHAEMSIMEALEMLNNLVDESDPDIDLSNSFHAFQTAEGIRKEYPDEDWFQLTGLIHDLGKVMALWGAPQWSVVGDTYPVGCRPAPSVVYADSTFNDNPDFNNPKYNTKLGIYEEHCGLSKVLMSWGHDEYMYQVLKHNTCYLPEEALCVIRYHSFYPWHSSNDYGYLCDNKDQEMLRWVQNFNPFDLYTKSPVIPDVDEIRPYYERLIEKYIPGKLKW</sequence>
<feature type="binding site" evidence="13">
    <location>
        <position position="197"/>
    </location>
    <ligand>
        <name>Fe cation</name>
        <dbReference type="ChEBI" id="CHEBI:24875"/>
        <label>1</label>
    </ligand>
</feature>
<dbReference type="RefSeq" id="XP_036365332.1">
    <property type="nucleotide sequence ID" value="XM_036509439.1"/>
</dbReference>
<dbReference type="KEGG" id="osn:115219784"/>
<feature type="binding site" evidence="12">
    <location>
        <position position="130"/>
    </location>
    <ligand>
        <name>substrate</name>
    </ligand>
</feature>
<keyword evidence="6 14" id="KW-0963">Cytoplasm</keyword>
<evidence type="ECO:0000313" key="17">
    <source>
        <dbReference type="RefSeq" id="XP_036365332.1"/>
    </source>
</evidence>
<evidence type="ECO:0000313" key="15">
    <source>
        <dbReference type="Proteomes" id="UP000515154"/>
    </source>
</evidence>
<evidence type="ECO:0000256" key="11">
    <source>
        <dbReference type="ARBA" id="ARBA00048271"/>
    </source>
</evidence>
<dbReference type="SUPFAM" id="SSF109604">
    <property type="entry name" value="HD-domain/PDEase-like"/>
    <property type="match status" value="1"/>
</dbReference>
<dbReference type="Proteomes" id="UP000515154">
    <property type="component" value="Linkage group LG15"/>
</dbReference>
<evidence type="ECO:0000256" key="6">
    <source>
        <dbReference type="ARBA" id="ARBA00022490"/>
    </source>
</evidence>
<feature type="binding site" evidence="12">
    <location>
        <begin position="223"/>
        <end position="224"/>
    </location>
    <ligand>
        <name>substrate</name>
    </ligand>
</feature>
<evidence type="ECO:0000313" key="19">
    <source>
        <dbReference type="RefSeq" id="XP_036365334.1"/>
    </source>
</evidence>
<comment type="cofactor">
    <cofactor evidence="13 14">
        <name>Fe cation</name>
        <dbReference type="ChEBI" id="CHEBI:24875"/>
    </cofactor>
    <text evidence="13 14">Binds 2 iron ions per subunit.</text>
</comment>
<feature type="binding site" evidence="12">
    <location>
        <begin position="88"/>
        <end position="90"/>
    </location>
    <ligand>
        <name>substrate</name>
    </ligand>
</feature>
<dbReference type="AlphaFoldDB" id="A0A6P7T664"/>
<evidence type="ECO:0000256" key="1">
    <source>
        <dbReference type="ARBA" id="ARBA00004496"/>
    </source>
</evidence>
<keyword evidence="8 14" id="KW-0560">Oxidoreductase</keyword>
<dbReference type="RefSeq" id="XP_036365334.1">
    <property type="nucleotide sequence ID" value="XM_036509441.1"/>
</dbReference>
<dbReference type="RefSeq" id="XP_029645900.1">
    <property type="nucleotide sequence ID" value="XM_029790040.2"/>
</dbReference>
<evidence type="ECO:0000256" key="14">
    <source>
        <dbReference type="RuleBase" id="RU367039"/>
    </source>
</evidence>
<dbReference type="GO" id="GO:0005737">
    <property type="term" value="C:cytoplasm"/>
    <property type="evidence" value="ECO:0007669"/>
    <property type="project" value="UniProtKB-SubCell"/>
</dbReference>
<feature type="binding site" evidence="13">
    <location>
        <position position="127"/>
    </location>
    <ligand>
        <name>Fe cation</name>
        <dbReference type="ChEBI" id="CHEBI:24875"/>
        <label>1</label>
    </ligand>
</feature>
<feature type="binding site" evidence="13">
    <location>
        <position position="101"/>
    </location>
    <ligand>
        <name>Fe cation</name>
        <dbReference type="ChEBI" id="CHEBI:24875"/>
        <label>1</label>
    </ligand>
</feature>
<evidence type="ECO:0000313" key="16">
    <source>
        <dbReference type="RefSeq" id="XP_029645900.1"/>
    </source>
</evidence>
<comment type="subcellular location">
    <subcellularLocation>
        <location evidence="1 14">Cytoplasm</location>
    </subcellularLocation>
</comment>
<keyword evidence="15" id="KW-1185">Reference proteome</keyword>
<feature type="binding site" evidence="13">
    <location>
        <position position="256"/>
    </location>
    <ligand>
        <name>Fe cation</name>
        <dbReference type="ChEBI" id="CHEBI:24875"/>
        <label>1</label>
    </ligand>
</feature>
<evidence type="ECO:0000256" key="13">
    <source>
        <dbReference type="PIRSR" id="PIRSR607828-2"/>
    </source>
</evidence>
<evidence type="ECO:0000256" key="12">
    <source>
        <dbReference type="PIRSR" id="PIRSR607828-1"/>
    </source>
</evidence>
<reference evidence="16 17" key="1">
    <citation type="submission" date="2025-08" db="UniProtKB">
        <authorList>
            <consortium name="RefSeq"/>
        </authorList>
    </citation>
    <scope>IDENTIFICATION</scope>
</reference>
<comment type="similarity">
    <text evidence="3 14">Belongs to the myo-inositol oxygenase family.</text>
</comment>
<dbReference type="EC" id="1.13.99.1" evidence="4 14"/>
<dbReference type="Pfam" id="PF05153">
    <property type="entry name" value="MIOX"/>
    <property type="match status" value="1"/>
</dbReference>
<organism evidence="15 16">
    <name type="scientific">Octopus sinensis</name>
    <name type="common">East Asian common octopus</name>
    <dbReference type="NCBI Taxonomy" id="2607531"/>
    <lineage>
        <taxon>Eukaryota</taxon>
        <taxon>Metazoa</taxon>
        <taxon>Spiralia</taxon>
        <taxon>Lophotrochozoa</taxon>
        <taxon>Mollusca</taxon>
        <taxon>Cephalopoda</taxon>
        <taxon>Coleoidea</taxon>
        <taxon>Octopodiformes</taxon>
        <taxon>Octopoda</taxon>
        <taxon>Incirrata</taxon>
        <taxon>Octopodidae</taxon>
        <taxon>Octopus</taxon>
    </lineage>
</organism>